<name>A0A7R9D311_TIMCR</name>
<organism evidence="1">
    <name type="scientific">Timema cristinae</name>
    <name type="common">Walking stick</name>
    <dbReference type="NCBI Taxonomy" id="61476"/>
    <lineage>
        <taxon>Eukaryota</taxon>
        <taxon>Metazoa</taxon>
        <taxon>Ecdysozoa</taxon>
        <taxon>Arthropoda</taxon>
        <taxon>Hexapoda</taxon>
        <taxon>Insecta</taxon>
        <taxon>Pterygota</taxon>
        <taxon>Neoptera</taxon>
        <taxon>Polyneoptera</taxon>
        <taxon>Phasmatodea</taxon>
        <taxon>Timematodea</taxon>
        <taxon>Timematoidea</taxon>
        <taxon>Timematidae</taxon>
        <taxon>Timema</taxon>
    </lineage>
</organism>
<protein>
    <submittedName>
        <fullName evidence="1">Uncharacterized protein</fullName>
    </submittedName>
</protein>
<accession>A0A7R9D311</accession>
<sequence length="129" mass="14334">MAVDVDISFVEQTPVGLADRVSLGAAYNVVTEECTCVDIKSREKEMISNSIPRPSRSKVQLTVSTRRECGLEWNSPKLTAMALPHSSLFNIFSLRDNSSTIARQSAKVPFSQMNCREVDPNWEQASVAR</sequence>
<evidence type="ECO:0000313" key="1">
    <source>
        <dbReference type="EMBL" id="CAD7406872.1"/>
    </source>
</evidence>
<reference evidence="1" key="1">
    <citation type="submission" date="2020-11" db="EMBL/GenBank/DDBJ databases">
        <authorList>
            <person name="Tran Van P."/>
        </authorList>
    </citation>
    <scope>NUCLEOTIDE SEQUENCE</scope>
</reference>
<dbReference type="AlphaFoldDB" id="A0A7R9D311"/>
<dbReference type="EMBL" id="OC319975">
    <property type="protein sequence ID" value="CAD7406872.1"/>
    <property type="molecule type" value="Genomic_DNA"/>
</dbReference>
<proteinExistence type="predicted"/>
<gene>
    <name evidence="1" type="ORF">TCEB3V08_LOCUS8737</name>
</gene>